<dbReference type="InParanoid" id="C2KUQ5"/>
<keyword evidence="2" id="KW-1185">Reference proteome</keyword>
<accession>C2KUQ5</accession>
<comment type="caution">
    <text evidence="1">The sequence shown here is derived from an EMBL/GenBank/DDBJ whole genome shotgun (WGS) entry which is preliminary data.</text>
</comment>
<protein>
    <submittedName>
        <fullName evidence="1">Uncharacterized protein</fullName>
    </submittedName>
</protein>
<dbReference type="Proteomes" id="UP000004121">
    <property type="component" value="Unassembled WGS sequence"/>
</dbReference>
<name>C2KUQ5_9FIRM</name>
<dbReference type="HOGENOM" id="CLU_3082522_0_0_9"/>
<evidence type="ECO:0000313" key="2">
    <source>
        <dbReference type="Proteomes" id="UP000004121"/>
    </source>
</evidence>
<dbReference type="STRING" id="585501.HMPREF6123_0224"/>
<reference evidence="1 2" key="1">
    <citation type="submission" date="2009-04" db="EMBL/GenBank/DDBJ databases">
        <authorList>
            <person name="Qin X."/>
            <person name="Bachman B."/>
            <person name="Battles P."/>
            <person name="Bell A."/>
            <person name="Bess C."/>
            <person name="Bickham C."/>
            <person name="Chaboub L."/>
            <person name="Chen D."/>
            <person name="Coyle M."/>
            <person name="Deiros D.R."/>
            <person name="Dinh H."/>
            <person name="Forbes L."/>
            <person name="Fowler G."/>
            <person name="Francisco L."/>
            <person name="Fu Q."/>
            <person name="Gubbala S."/>
            <person name="Hale W."/>
            <person name="Han Y."/>
            <person name="Hemphill L."/>
            <person name="Highlander S.K."/>
            <person name="Hirani K."/>
            <person name="Hogues M."/>
            <person name="Jackson L."/>
            <person name="Jakkamsetti A."/>
            <person name="Javaid M."/>
            <person name="Jiang H."/>
            <person name="Korchina V."/>
            <person name="Kovar C."/>
            <person name="Lara F."/>
            <person name="Lee S."/>
            <person name="Mata R."/>
            <person name="Mathew T."/>
            <person name="Moen C."/>
            <person name="Morales K."/>
            <person name="Munidasa M."/>
            <person name="Nazareth L."/>
            <person name="Ngo R."/>
            <person name="Nguyen L."/>
            <person name="Okwuonu G."/>
            <person name="Ongeri F."/>
            <person name="Patil S."/>
            <person name="Petrosino J."/>
            <person name="Pham C."/>
            <person name="Pham P."/>
            <person name="Pu L.-L."/>
            <person name="Puazo M."/>
            <person name="Raj R."/>
            <person name="Reid J."/>
            <person name="Rouhana J."/>
            <person name="Saada N."/>
            <person name="Shang Y."/>
            <person name="Simmons D."/>
            <person name="Thornton R."/>
            <person name="Warren J."/>
            <person name="Weissenberger G."/>
            <person name="Zhang J."/>
            <person name="Zhang L."/>
            <person name="Zhou C."/>
            <person name="Zhu D."/>
            <person name="Muzny D."/>
            <person name="Worley K."/>
            <person name="Gibbs R."/>
        </authorList>
    </citation>
    <scope>NUCLEOTIDE SEQUENCE [LARGE SCALE GENOMIC DNA]</scope>
    <source>
        <strain evidence="1 2">F0268</strain>
    </source>
</reference>
<proteinExistence type="predicted"/>
<gene>
    <name evidence="1" type="ORF">HMPREF6123_0224</name>
</gene>
<dbReference type="EMBL" id="ACKX01000024">
    <property type="protein sequence ID" value="EEJ52500.1"/>
    <property type="molecule type" value="Genomic_DNA"/>
</dbReference>
<evidence type="ECO:0000313" key="1">
    <source>
        <dbReference type="EMBL" id="EEJ52500.1"/>
    </source>
</evidence>
<dbReference type="AlphaFoldDB" id="C2KUQ5"/>
<sequence>MHKKEAVKEKRDKNRRLSSTAFLYFLKSKKQEWIGSIGHIAIRFNLYFKSNA</sequence>
<organism evidence="1 2">
    <name type="scientific">Oribacterium sinus F0268</name>
    <dbReference type="NCBI Taxonomy" id="585501"/>
    <lineage>
        <taxon>Bacteria</taxon>
        <taxon>Bacillati</taxon>
        <taxon>Bacillota</taxon>
        <taxon>Clostridia</taxon>
        <taxon>Lachnospirales</taxon>
        <taxon>Lachnospiraceae</taxon>
        <taxon>Oribacterium</taxon>
    </lineage>
</organism>